<dbReference type="InterPro" id="IPR027806">
    <property type="entry name" value="HARBI1_dom"/>
</dbReference>
<keyword evidence="11" id="KW-1185">Reference proteome</keyword>
<keyword evidence="7" id="KW-0539">Nucleus</keyword>
<evidence type="ECO:0000313" key="10">
    <source>
        <dbReference type="EMBL" id="CAL1389518.1"/>
    </source>
</evidence>
<evidence type="ECO:0000259" key="9">
    <source>
        <dbReference type="Pfam" id="PF13359"/>
    </source>
</evidence>
<dbReference type="GO" id="GO:0046872">
    <property type="term" value="F:metal ion binding"/>
    <property type="evidence" value="ECO:0007669"/>
    <property type="project" value="UniProtKB-KW"/>
</dbReference>
<evidence type="ECO:0000313" key="11">
    <source>
        <dbReference type="Proteomes" id="UP001497516"/>
    </source>
</evidence>
<gene>
    <name evidence="10" type="ORF">LTRI10_LOCUS30370</name>
</gene>
<keyword evidence="4" id="KW-0540">Nuclease</keyword>
<dbReference type="GO" id="GO:0004518">
    <property type="term" value="F:nuclease activity"/>
    <property type="evidence" value="ECO:0007669"/>
    <property type="project" value="UniProtKB-KW"/>
</dbReference>
<evidence type="ECO:0000256" key="2">
    <source>
        <dbReference type="ARBA" id="ARBA00004123"/>
    </source>
</evidence>
<evidence type="ECO:0000256" key="7">
    <source>
        <dbReference type="ARBA" id="ARBA00023242"/>
    </source>
</evidence>
<sequence length="429" mass="46869">MESTKKLAALLCSLTSQLLALLLLLFPSSSPHESANTSAAAAAASSFLPLIHHYLSSQEIAAFLTASSRKRKRTQLPDIDSHPARDRRVSELDRVAAVGTRGVDSFRSAFKMSSSTFEWLCGLLEPLLECRDPIDSPLNLSPELRLGIGMFRLATGSGYAEIANRFGVTESAARFCSKQLSRVLCTNFRFWVGFPPPEELNSVSKDFLSLTGLPNCCGVIACTRFTLVGHETLAVQLVVDSNSRILSIVAGFRGDRSDSQILKSTTLYKDIEERKALNSSPVIVEGVAVNQYLVGGRGYPLLPWLFVPFGDDDEDESFESRREKEMFNATVDWMRVSAARTIGSLRKWGVLSMPIGEDFKTAVGFVGACSILHNVLLMREGGGDVDDLIGGGGDDDNGHLIEEHWDLFGKQAADARLALAKRVAQFKKS</sequence>
<dbReference type="GO" id="GO:0005634">
    <property type="term" value="C:nucleus"/>
    <property type="evidence" value="ECO:0007669"/>
    <property type="project" value="UniProtKB-SubCell"/>
</dbReference>
<evidence type="ECO:0000256" key="6">
    <source>
        <dbReference type="ARBA" id="ARBA00022801"/>
    </source>
</evidence>
<feature type="domain" description="DDE Tnp4" evidence="9">
    <location>
        <begin position="229"/>
        <end position="374"/>
    </location>
</feature>
<feature type="signal peptide" evidence="8">
    <location>
        <begin position="1"/>
        <end position="31"/>
    </location>
</feature>
<evidence type="ECO:0000256" key="5">
    <source>
        <dbReference type="ARBA" id="ARBA00022723"/>
    </source>
</evidence>
<evidence type="ECO:0000256" key="1">
    <source>
        <dbReference type="ARBA" id="ARBA00001968"/>
    </source>
</evidence>
<comment type="subcellular location">
    <subcellularLocation>
        <location evidence="2">Nucleus</location>
    </subcellularLocation>
</comment>
<evidence type="ECO:0000256" key="4">
    <source>
        <dbReference type="ARBA" id="ARBA00022722"/>
    </source>
</evidence>
<dbReference type="InterPro" id="IPR045249">
    <property type="entry name" value="HARBI1-like"/>
</dbReference>
<dbReference type="EMBL" id="OZ034818">
    <property type="protein sequence ID" value="CAL1389518.1"/>
    <property type="molecule type" value="Genomic_DNA"/>
</dbReference>
<reference evidence="10 11" key="1">
    <citation type="submission" date="2024-04" db="EMBL/GenBank/DDBJ databases">
        <authorList>
            <person name="Fracassetti M."/>
        </authorList>
    </citation>
    <scope>NUCLEOTIDE SEQUENCE [LARGE SCALE GENOMIC DNA]</scope>
</reference>
<dbReference type="PANTHER" id="PTHR22930:SF190">
    <property type="entry name" value="OS06G0164500 PROTEIN"/>
    <property type="match status" value="1"/>
</dbReference>
<evidence type="ECO:0000256" key="8">
    <source>
        <dbReference type="SAM" id="SignalP"/>
    </source>
</evidence>
<evidence type="ECO:0000256" key="3">
    <source>
        <dbReference type="ARBA" id="ARBA00006958"/>
    </source>
</evidence>
<protein>
    <recommendedName>
        <fullName evidence="9">DDE Tnp4 domain-containing protein</fullName>
    </recommendedName>
</protein>
<accession>A0AAV2EUW1</accession>
<dbReference type="Pfam" id="PF13359">
    <property type="entry name" value="DDE_Tnp_4"/>
    <property type="match status" value="1"/>
</dbReference>
<dbReference type="GO" id="GO:0016787">
    <property type="term" value="F:hydrolase activity"/>
    <property type="evidence" value="ECO:0007669"/>
    <property type="project" value="UniProtKB-KW"/>
</dbReference>
<dbReference type="Proteomes" id="UP001497516">
    <property type="component" value="Chromosome 5"/>
</dbReference>
<keyword evidence="8" id="KW-0732">Signal</keyword>
<keyword evidence="6" id="KW-0378">Hydrolase</keyword>
<dbReference type="PANTHER" id="PTHR22930">
    <property type="match status" value="1"/>
</dbReference>
<feature type="chain" id="PRO_5043740953" description="DDE Tnp4 domain-containing protein" evidence="8">
    <location>
        <begin position="32"/>
        <end position="429"/>
    </location>
</feature>
<name>A0AAV2EUW1_9ROSI</name>
<dbReference type="AlphaFoldDB" id="A0AAV2EUW1"/>
<organism evidence="10 11">
    <name type="scientific">Linum trigynum</name>
    <dbReference type="NCBI Taxonomy" id="586398"/>
    <lineage>
        <taxon>Eukaryota</taxon>
        <taxon>Viridiplantae</taxon>
        <taxon>Streptophyta</taxon>
        <taxon>Embryophyta</taxon>
        <taxon>Tracheophyta</taxon>
        <taxon>Spermatophyta</taxon>
        <taxon>Magnoliopsida</taxon>
        <taxon>eudicotyledons</taxon>
        <taxon>Gunneridae</taxon>
        <taxon>Pentapetalae</taxon>
        <taxon>rosids</taxon>
        <taxon>fabids</taxon>
        <taxon>Malpighiales</taxon>
        <taxon>Linaceae</taxon>
        <taxon>Linum</taxon>
    </lineage>
</organism>
<comment type="similarity">
    <text evidence="3">Belongs to the HARBI1 family.</text>
</comment>
<comment type="cofactor">
    <cofactor evidence="1">
        <name>a divalent metal cation</name>
        <dbReference type="ChEBI" id="CHEBI:60240"/>
    </cofactor>
</comment>
<keyword evidence="5" id="KW-0479">Metal-binding</keyword>
<proteinExistence type="inferred from homology"/>